<dbReference type="InterPro" id="IPR000477">
    <property type="entry name" value="RT_dom"/>
</dbReference>
<feature type="domain" description="C2H2-type" evidence="3">
    <location>
        <begin position="309"/>
        <end position="332"/>
    </location>
</feature>
<evidence type="ECO:0000256" key="1">
    <source>
        <dbReference type="PROSITE-ProRule" id="PRU00042"/>
    </source>
</evidence>
<evidence type="ECO:0000313" key="6">
    <source>
        <dbReference type="Proteomes" id="UP000499080"/>
    </source>
</evidence>
<feature type="domain" description="C2H2-type" evidence="3">
    <location>
        <begin position="111"/>
        <end position="134"/>
    </location>
</feature>
<feature type="compositionally biased region" description="Polar residues" evidence="2">
    <location>
        <begin position="754"/>
        <end position="766"/>
    </location>
</feature>
<dbReference type="SMART" id="SM00355">
    <property type="entry name" value="ZnF_C2H2"/>
    <property type="match status" value="8"/>
</dbReference>
<dbReference type="PROSITE" id="PS00028">
    <property type="entry name" value="ZINC_FINGER_C2H2_1"/>
    <property type="match status" value="5"/>
</dbReference>
<sequence>MGSRLHEAHSSPANVLDHEDGECASRSVCLSSPCETSYPNFLLGVVIPGTPIKPDTLPQATSPQMDDHDFPQTDEIELFQIITENRSTITFETLFPQKRPCLPTFDIPALFTCEYCERTFQNKTDAQAHIFDLHLNPCIPSYQEDQAVTLLRNYPDPGCTSCKIGFLTLNTLNQHCMKTHNSKSDKFSCGFCYSDFSDITQFYTHRCCEDKDLPPRKPFHCHKCDEYFESLWQRESHVCSGDFDDISDGDLSENEPFPSHPILFPITTNSCPQRSFLYDNPECDGSLPDDALMIPFMGTYSSSSMMGIFHCNQCPQSFSFEESLAKHIVKQHIFSDILPYNRRKSTRKQPFSSCKSCSTTFASGSSLLTHTCTHGVPPHSPSCDVPAMQPDGGSVPILNDTSTNSIVRSLNPANNAPLQVGSQRSGAAKKSWKCTFPDCHITKQSKKALSLHRYREHKIPFPKRNSTASQAQNLVSSSPTTDNPPPSSQVGTPKIDTPPPQDQVIATCPTKTCRSGDTLHLLFPIDNPSFCTEPGCSFPSKGKTWSSVKCSLLRHLMSAHHLPNLKSCHWCATCATKIKKTASHPCLKFGTMVHLPIDTPFMCPDCQEPFPTELGLRNHVAAHRKKNALDCSVQRVIPRMGTKKWQKRKTPPSDANSSEPPDEVITNNNAILAPPAGDNSALPNPSPEETTPRGPLSVFIDHLEDFLNQDPSQEFFDMFCDTMDMAVVDIHNLSFQPPPIATEHVLETPIGDNFTGNQSPPQQTNKPRGGKKRKEININDAQSCQTLYGRNRKRAVREICEGPPVRCEIPVNLVEEHFRAAWSSNHPPLDGRLQDWASRFNALSPCQKGFTPFDGVLEHNFVLQTRLETARARKQDLCVAWLDVTNAFGALPHQLIYKALTAAGTGEEFVNIIKDLHTGCTTKILSANSATDPISISSGVQQGCPISGLLFNISIDHILRKIQGTATNHRILAFADDLCLLGDSSDDLQDMLDTVFTDLANIGLLLNPRKSFSLHFSGSTPVNVPESTFRLGANTIQPILEYDFTKFLGKPEGFNPVPDYGTFNSFGQCAKQLLASLLSPWQKIDAMKSFLFPALQFVMRTGQFSKEDWSLLENSIRHAVKEVLHLPEHASNEYIYGHTKSGCVGLPVSAEESDLNRVDSAFKLLTSSDEMVSDIALKNLTNAVSKRAQKPEVTDDDLSDFMSGAMEFDSEGKPGSNPYSNIWTVAYIASRRQKIEWSFTDGVPQLKFQDLILKRASRKKILFSIRNRLRQDRALALTAKPDQGKAMECVAMSPTSSHFIGNGMYTRFSEYRFIHRARLNLLPLNGLPWKEGTNKRCRRCDKADLETLPHVINHCEAHSRAWQLRHDNIQNRVLNAAQNSHAEIISVNKKIVKALNLRPDIVMKLDNVIYIVDITCPFENRIDGFEKAKQEKIRKYQVLIEHLLPQASAVEIVPIVVGALGAWDPANDKFLLKIMAKSYLKTLSKLCVSDNIRWARDIYVEHISGIRQFDESAIVNNPHFRPQEPRSEDDPLVIPQLPSPSGSVTTSVPPAVPGIPAPVPAPSGVNGGTTEQLP</sequence>
<evidence type="ECO:0000259" key="4">
    <source>
        <dbReference type="PROSITE" id="PS50878"/>
    </source>
</evidence>
<keyword evidence="1" id="KW-0479">Metal-binding</keyword>
<feature type="domain" description="C2H2-type" evidence="3">
    <location>
        <begin position="601"/>
        <end position="628"/>
    </location>
</feature>
<feature type="compositionally biased region" description="Pro residues" evidence="2">
    <location>
        <begin position="1550"/>
        <end position="1561"/>
    </location>
</feature>
<feature type="compositionally biased region" description="Basic residues" evidence="2">
    <location>
        <begin position="641"/>
        <end position="650"/>
    </location>
</feature>
<evidence type="ECO:0000259" key="3">
    <source>
        <dbReference type="PROSITE" id="PS50157"/>
    </source>
</evidence>
<dbReference type="GO" id="GO:0071897">
    <property type="term" value="P:DNA biosynthetic process"/>
    <property type="evidence" value="ECO:0007669"/>
    <property type="project" value="UniProtKB-ARBA"/>
</dbReference>
<gene>
    <name evidence="5" type="primary">pol_1757</name>
    <name evidence="5" type="ORF">AVEN_119342_1</name>
</gene>
<reference evidence="5 6" key="1">
    <citation type="journal article" date="2019" name="Sci. Rep.">
        <title>Orb-weaving spider Araneus ventricosus genome elucidates the spidroin gene catalogue.</title>
        <authorList>
            <person name="Kono N."/>
            <person name="Nakamura H."/>
            <person name="Ohtoshi R."/>
            <person name="Moran D.A.P."/>
            <person name="Shinohara A."/>
            <person name="Yoshida Y."/>
            <person name="Fujiwara M."/>
            <person name="Mori M."/>
            <person name="Tomita M."/>
            <person name="Arakawa K."/>
        </authorList>
    </citation>
    <scope>NUCLEOTIDE SEQUENCE [LARGE SCALE GENOMIC DNA]</scope>
</reference>
<dbReference type="PROSITE" id="PS50878">
    <property type="entry name" value="RT_POL"/>
    <property type="match status" value="1"/>
</dbReference>
<feature type="compositionally biased region" description="Polar residues" evidence="2">
    <location>
        <begin position="464"/>
        <end position="475"/>
    </location>
</feature>
<protein>
    <submittedName>
        <fullName evidence="5">Retrovirus-related Pol polyprotein from type-2 retrotransposable element R2DM</fullName>
    </submittedName>
</protein>
<feature type="domain" description="Reverse transcriptase" evidence="4">
    <location>
        <begin position="795"/>
        <end position="1036"/>
    </location>
</feature>
<feature type="compositionally biased region" description="Low complexity" evidence="2">
    <location>
        <begin position="1539"/>
        <end position="1549"/>
    </location>
</feature>
<keyword evidence="1" id="KW-0862">Zinc</keyword>
<dbReference type="CDD" id="cd01650">
    <property type="entry name" value="RT_nLTR_like"/>
    <property type="match status" value="1"/>
</dbReference>
<keyword evidence="6" id="KW-1185">Reference proteome</keyword>
<feature type="region of interest" description="Disordered" evidence="2">
    <location>
        <begin position="640"/>
        <end position="695"/>
    </location>
</feature>
<dbReference type="Gene3D" id="3.30.160.60">
    <property type="entry name" value="Classic Zinc Finger"/>
    <property type="match status" value="1"/>
</dbReference>
<feature type="compositionally biased region" description="Polar residues" evidence="2">
    <location>
        <begin position="653"/>
        <end position="670"/>
    </location>
</feature>
<organism evidence="5 6">
    <name type="scientific">Araneus ventricosus</name>
    <name type="common">Orbweaver spider</name>
    <name type="synonym">Epeira ventricosa</name>
    <dbReference type="NCBI Taxonomy" id="182803"/>
    <lineage>
        <taxon>Eukaryota</taxon>
        <taxon>Metazoa</taxon>
        <taxon>Ecdysozoa</taxon>
        <taxon>Arthropoda</taxon>
        <taxon>Chelicerata</taxon>
        <taxon>Arachnida</taxon>
        <taxon>Araneae</taxon>
        <taxon>Araneomorphae</taxon>
        <taxon>Entelegynae</taxon>
        <taxon>Araneoidea</taxon>
        <taxon>Araneidae</taxon>
        <taxon>Araneus</taxon>
    </lineage>
</organism>
<dbReference type="PANTHER" id="PTHR19446">
    <property type="entry name" value="REVERSE TRANSCRIPTASES"/>
    <property type="match status" value="1"/>
</dbReference>
<dbReference type="EMBL" id="BGPR01012534">
    <property type="protein sequence ID" value="GBN56490.1"/>
    <property type="molecule type" value="Genomic_DNA"/>
</dbReference>
<dbReference type="OrthoDB" id="6436077at2759"/>
<dbReference type="Gene3D" id="3.30.70.270">
    <property type="match status" value="1"/>
</dbReference>
<feature type="region of interest" description="Disordered" evidence="2">
    <location>
        <begin position="749"/>
        <end position="775"/>
    </location>
</feature>
<evidence type="ECO:0000313" key="5">
    <source>
        <dbReference type="EMBL" id="GBN56490.1"/>
    </source>
</evidence>
<proteinExistence type="predicted"/>
<dbReference type="GO" id="GO:0008270">
    <property type="term" value="F:zinc ion binding"/>
    <property type="evidence" value="ECO:0007669"/>
    <property type="project" value="UniProtKB-KW"/>
</dbReference>
<evidence type="ECO:0000256" key="2">
    <source>
        <dbReference type="SAM" id="MobiDB-lite"/>
    </source>
</evidence>
<keyword evidence="1" id="KW-0863">Zinc-finger</keyword>
<dbReference type="Pfam" id="PF00078">
    <property type="entry name" value="RVT_1"/>
    <property type="match status" value="1"/>
</dbReference>
<dbReference type="SUPFAM" id="SSF56672">
    <property type="entry name" value="DNA/RNA polymerases"/>
    <property type="match status" value="1"/>
</dbReference>
<dbReference type="PROSITE" id="PS50157">
    <property type="entry name" value="ZINC_FINGER_C2H2_2"/>
    <property type="match status" value="3"/>
</dbReference>
<feature type="region of interest" description="Disordered" evidence="2">
    <location>
        <begin position="1517"/>
        <end position="1574"/>
    </location>
</feature>
<dbReference type="InterPro" id="IPR043502">
    <property type="entry name" value="DNA/RNA_pol_sf"/>
</dbReference>
<dbReference type="Proteomes" id="UP000499080">
    <property type="component" value="Unassembled WGS sequence"/>
</dbReference>
<dbReference type="InterPro" id="IPR013087">
    <property type="entry name" value="Znf_C2H2_type"/>
</dbReference>
<dbReference type="InterPro" id="IPR043128">
    <property type="entry name" value="Rev_trsase/Diguanyl_cyclase"/>
</dbReference>
<accession>A0A4Y2Q0W5</accession>
<comment type="caution">
    <text evidence="5">The sequence shown here is derived from an EMBL/GenBank/DDBJ whole genome shotgun (WGS) entry which is preliminary data.</text>
</comment>
<feature type="region of interest" description="Disordered" evidence="2">
    <location>
        <begin position="459"/>
        <end position="500"/>
    </location>
</feature>
<name>A0A4Y2Q0W5_ARAVE</name>